<dbReference type="AlphaFoldDB" id="A0A2A9NAC0"/>
<dbReference type="Proteomes" id="UP000242287">
    <property type="component" value="Unassembled WGS sequence"/>
</dbReference>
<reference evidence="1 2" key="1">
    <citation type="submission" date="2014-02" db="EMBL/GenBank/DDBJ databases">
        <title>Transposable element dynamics among asymbiotic and ectomycorrhizal Amanita fungi.</title>
        <authorList>
            <consortium name="DOE Joint Genome Institute"/>
            <person name="Hess J."/>
            <person name="Skrede I."/>
            <person name="Wolfe B."/>
            <person name="LaButti K."/>
            <person name="Ohm R.A."/>
            <person name="Grigoriev I.V."/>
            <person name="Pringle A."/>
        </authorList>
    </citation>
    <scope>NUCLEOTIDE SEQUENCE [LARGE SCALE GENOMIC DNA]</scope>
    <source>
        <strain evidence="1 2">SKay4041</strain>
    </source>
</reference>
<sequence>MHTHVPISGFGLPSYVHHNGVYIYLCSYDNPIHLAPAPCLPPFSTPLAFSGSAGSSKKPVTVQISRTHTYVTRTLRILTILRENPIAFQDHNNTSDYDLRFDNTIFPFHPSILPYFLLPIQYLFHTTCYSNT</sequence>
<evidence type="ECO:0000313" key="2">
    <source>
        <dbReference type="Proteomes" id="UP000242287"/>
    </source>
</evidence>
<name>A0A2A9NAC0_9AGAR</name>
<dbReference type="EMBL" id="KZ302503">
    <property type="protein sequence ID" value="PFH45197.1"/>
    <property type="molecule type" value="Genomic_DNA"/>
</dbReference>
<keyword evidence="2" id="KW-1185">Reference proteome</keyword>
<organism evidence="1 2">
    <name type="scientific">Amanita thiersii Skay4041</name>
    <dbReference type="NCBI Taxonomy" id="703135"/>
    <lineage>
        <taxon>Eukaryota</taxon>
        <taxon>Fungi</taxon>
        <taxon>Dikarya</taxon>
        <taxon>Basidiomycota</taxon>
        <taxon>Agaricomycotina</taxon>
        <taxon>Agaricomycetes</taxon>
        <taxon>Agaricomycetidae</taxon>
        <taxon>Agaricales</taxon>
        <taxon>Pluteineae</taxon>
        <taxon>Amanitaceae</taxon>
        <taxon>Amanita</taxon>
    </lineage>
</organism>
<evidence type="ECO:0000313" key="1">
    <source>
        <dbReference type="EMBL" id="PFH45197.1"/>
    </source>
</evidence>
<proteinExistence type="predicted"/>
<accession>A0A2A9NAC0</accession>
<gene>
    <name evidence="1" type="ORF">AMATHDRAFT_9794</name>
</gene>
<protein>
    <submittedName>
        <fullName evidence="1">Uncharacterized protein</fullName>
    </submittedName>
</protein>